<dbReference type="AlphaFoldDB" id="A0A0D1K9U1"/>
<dbReference type="PATRIC" id="fig|137591.25.peg.467"/>
<dbReference type="InterPro" id="IPR050957">
    <property type="entry name" value="BMP_lipoprotein"/>
</dbReference>
<evidence type="ECO:0000259" key="7">
    <source>
        <dbReference type="Pfam" id="PF02608"/>
    </source>
</evidence>
<dbReference type="InterPro" id="IPR003760">
    <property type="entry name" value="PnrA-like"/>
</dbReference>
<evidence type="ECO:0000313" key="9">
    <source>
        <dbReference type="Proteomes" id="UP000032287"/>
    </source>
</evidence>
<reference evidence="8 9" key="1">
    <citation type="journal article" date="2015" name="Microbiology (Mosc.)">
        <title>Genomics of the Weissella cibaria species with an examination of its metabolic traits.</title>
        <authorList>
            <person name="Lynch K.M."/>
            <person name="Lucid A."/>
            <person name="Arendt E.K."/>
            <person name="Sleator R.D."/>
            <person name="Lucey B."/>
            <person name="Coffey A."/>
        </authorList>
    </citation>
    <scope>NUCLEOTIDE SEQUENCE [LARGE SCALE GENOMIC DNA]</scope>
    <source>
        <strain evidence="8 9">MG1</strain>
    </source>
</reference>
<accession>A0A0D1K9U1</accession>
<evidence type="ECO:0000256" key="2">
    <source>
        <dbReference type="ARBA" id="ARBA00008610"/>
    </source>
</evidence>
<dbReference type="eggNOG" id="COG1744">
    <property type="taxonomic scope" value="Bacteria"/>
</dbReference>
<evidence type="ECO:0000256" key="6">
    <source>
        <dbReference type="ARBA" id="ARBA00023288"/>
    </source>
</evidence>
<dbReference type="STRING" id="137591.AO080_00315"/>
<comment type="caution">
    <text evidence="8">The sequence shown here is derived from an EMBL/GenBank/DDBJ whole genome shotgun (WGS) entry which is preliminary data.</text>
</comment>
<dbReference type="PANTHER" id="PTHR34296">
    <property type="entry name" value="TRANSCRIPTIONAL ACTIVATOR PROTEIN MED"/>
    <property type="match status" value="1"/>
</dbReference>
<keyword evidence="9" id="KW-1185">Reference proteome</keyword>
<proteinExistence type="inferred from homology"/>
<evidence type="ECO:0000256" key="3">
    <source>
        <dbReference type="ARBA" id="ARBA00022475"/>
    </source>
</evidence>
<dbReference type="InterPro" id="IPR028082">
    <property type="entry name" value="Peripla_BP_I"/>
</dbReference>
<dbReference type="CDD" id="cd06354">
    <property type="entry name" value="PBP1_PrnA-like"/>
    <property type="match status" value="1"/>
</dbReference>
<dbReference type="Proteomes" id="UP000032287">
    <property type="component" value="Unassembled WGS sequence"/>
</dbReference>
<gene>
    <name evidence="8" type="primary">tmpC_3</name>
    <name evidence="8" type="ORF">QX99_00482</name>
</gene>
<evidence type="ECO:0000256" key="1">
    <source>
        <dbReference type="ARBA" id="ARBA00004193"/>
    </source>
</evidence>
<dbReference type="Pfam" id="PF02608">
    <property type="entry name" value="Bmp"/>
    <property type="match status" value="1"/>
</dbReference>
<name>A0A0D1K9U1_9LACO</name>
<organism evidence="8 9">
    <name type="scientific">Weissella cibaria</name>
    <dbReference type="NCBI Taxonomy" id="137591"/>
    <lineage>
        <taxon>Bacteria</taxon>
        <taxon>Bacillati</taxon>
        <taxon>Bacillota</taxon>
        <taxon>Bacilli</taxon>
        <taxon>Lactobacillales</taxon>
        <taxon>Lactobacillaceae</taxon>
        <taxon>Weissella</taxon>
    </lineage>
</organism>
<keyword evidence="3" id="KW-1003">Cell membrane</keyword>
<evidence type="ECO:0000313" key="8">
    <source>
        <dbReference type="EMBL" id="KIU21794.1"/>
    </source>
</evidence>
<keyword evidence="6" id="KW-0449">Lipoprotein</keyword>
<comment type="similarity">
    <text evidence="2">Belongs to the BMP lipoprotein family.</text>
</comment>
<keyword evidence="5" id="KW-0472">Membrane</keyword>
<comment type="subcellular location">
    <subcellularLocation>
        <location evidence="1">Cell membrane</location>
        <topology evidence="1">Lipid-anchor</topology>
    </subcellularLocation>
</comment>
<dbReference type="PANTHER" id="PTHR34296:SF2">
    <property type="entry name" value="ABC TRANSPORTER GUANOSINE-BINDING PROTEIN NUPN"/>
    <property type="match status" value="1"/>
</dbReference>
<protein>
    <submittedName>
        <fullName evidence="8">TmpC_3 protein</fullName>
    </submittedName>
</protein>
<dbReference type="GO" id="GO:0005886">
    <property type="term" value="C:plasma membrane"/>
    <property type="evidence" value="ECO:0007669"/>
    <property type="project" value="UniProtKB-SubCell"/>
</dbReference>
<dbReference type="EMBL" id="JWHU01000006">
    <property type="protein sequence ID" value="KIU21794.1"/>
    <property type="molecule type" value="Genomic_DNA"/>
</dbReference>
<dbReference type="RefSeq" id="WP_043710763.1">
    <property type="nucleotide sequence ID" value="NZ_JALOCT010000003.1"/>
</dbReference>
<evidence type="ECO:0000256" key="4">
    <source>
        <dbReference type="ARBA" id="ARBA00022729"/>
    </source>
</evidence>
<sequence length="359" mass="37424">MVSRRNLIIGGVVVVAAVGIGAAVAGNNGSDSNKKNFSVAMVTDVGGVDDKSFNESAWNGVKAWGKSHDLKKGANGYDYFASKTNADFATNFQQGVSEKYSMLIGVGYATNDALVASAKQNPKTDYVLVDDVASKQYKNIASLTFKQQEASYLAGVAAATKAKELGDSKVGFIGGMNSAVIQSFEAGYIAGVKSVDPNMKVDAQFAESFTDTAKAKTIASAIYTSGAHVIFQAAGPAGNAVFTAAKDINTGLNAGSKDKAWVIGVDMDQNDQGNYKTKDGKSDNFTLTSAIKEIASSIEKVANQSMDGKFPGGKTTTYGLKDGGVAITKKNLDAEEKSAVEKAEKAIKSGDVTVPSTMK</sequence>
<keyword evidence="4" id="KW-0732">Signal</keyword>
<feature type="domain" description="ABC transporter substrate-binding protein PnrA-like" evidence="7">
    <location>
        <begin position="38"/>
        <end position="356"/>
    </location>
</feature>
<dbReference type="SUPFAM" id="SSF53822">
    <property type="entry name" value="Periplasmic binding protein-like I"/>
    <property type="match status" value="1"/>
</dbReference>
<dbReference type="Gene3D" id="3.40.50.2300">
    <property type="match status" value="2"/>
</dbReference>
<evidence type="ECO:0000256" key="5">
    <source>
        <dbReference type="ARBA" id="ARBA00023136"/>
    </source>
</evidence>